<keyword evidence="2" id="KW-1185">Reference proteome</keyword>
<accession>A0A6A6PCY7</accession>
<dbReference type="AlphaFoldDB" id="A0A6A6PCY7"/>
<sequence length="364" mass="41601">MASRRLGFSVLHVAAANRPSSPEQRTVLDMLLAHFKDPNQLNATAETSASSTALQIGVAMHNDIFVTSLINAGVSAADVDYSGETPIQLAWRTFENLTHAEGSSHNPLFSDKLRRSISILFYLGKRTVWPNNLELMPNLLEALDEAKPLIQEMMKLPHSVFQMERLEVQVQTSILSSMDGMLSSLNMADLYFVCSIIRESLNPIFQTQIEYWIRPNQIRTKNTDTSTDMDQIKGLLPLCRSMDATTPMRFQLAAAFEWLLDETRKGVRDGRTDLGEVRSELASYAQDPNPKYLPLNHRLVEFPSTLLQWYEDAVQADDFKFILNLDRSEREMADVRKYLETLRLRESIRQSQQRFDVVEFDESF</sequence>
<gene>
    <name evidence="1" type="ORF">BDY21DRAFT_1449</name>
</gene>
<reference evidence="1" key="1">
    <citation type="journal article" date="2020" name="Stud. Mycol.">
        <title>101 Dothideomycetes genomes: a test case for predicting lifestyles and emergence of pathogens.</title>
        <authorList>
            <person name="Haridas S."/>
            <person name="Albert R."/>
            <person name="Binder M."/>
            <person name="Bloem J."/>
            <person name="Labutti K."/>
            <person name="Salamov A."/>
            <person name="Andreopoulos B."/>
            <person name="Baker S."/>
            <person name="Barry K."/>
            <person name="Bills G."/>
            <person name="Bluhm B."/>
            <person name="Cannon C."/>
            <person name="Castanera R."/>
            <person name="Culley D."/>
            <person name="Daum C."/>
            <person name="Ezra D."/>
            <person name="Gonzalez J."/>
            <person name="Henrissat B."/>
            <person name="Kuo A."/>
            <person name="Liang C."/>
            <person name="Lipzen A."/>
            <person name="Lutzoni F."/>
            <person name="Magnuson J."/>
            <person name="Mondo S."/>
            <person name="Nolan M."/>
            <person name="Ohm R."/>
            <person name="Pangilinan J."/>
            <person name="Park H.-J."/>
            <person name="Ramirez L."/>
            <person name="Alfaro M."/>
            <person name="Sun H."/>
            <person name="Tritt A."/>
            <person name="Yoshinaga Y."/>
            <person name="Zwiers L.-H."/>
            <person name="Turgeon B."/>
            <person name="Goodwin S."/>
            <person name="Spatafora J."/>
            <person name="Crous P."/>
            <person name="Grigoriev I."/>
        </authorList>
    </citation>
    <scope>NUCLEOTIDE SEQUENCE</scope>
    <source>
        <strain evidence="1">ATCC 16933</strain>
    </source>
</reference>
<dbReference type="Gene3D" id="1.25.40.20">
    <property type="entry name" value="Ankyrin repeat-containing domain"/>
    <property type="match status" value="1"/>
</dbReference>
<evidence type="ECO:0000313" key="2">
    <source>
        <dbReference type="Proteomes" id="UP000799766"/>
    </source>
</evidence>
<dbReference type="EMBL" id="MU001670">
    <property type="protein sequence ID" value="KAF2461816.1"/>
    <property type="molecule type" value="Genomic_DNA"/>
</dbReference>
<dbReference type="InterPro" id="IPR036770">
    <property type="entry name" value="Ankyrin_rpt-contain_sf"/>
</dbReference>
<protein>
    <submittedName>
        <fullName evidence="1">Uncharacterized protein</fullName>
    </submittedName>
</protein>
<dbReference type="SUPFAM" id="SSF48403">
    <property type="entry name" value="Ankyrin repeat"/>
    <property type="match status" value="1"/>
</dbReference>
<proteinExistence type="predicted"/>
<organism evidence="1 2">
    <name type="scientific">Lineolata rhizophorae</name>
    <dbReference type="NCBI Taxonomy" id="578093"/>
    <lineage>
        <taxon>Eukaryota</taxon>
        <taxon>Fungi</taxon>
        <taxon>Dikarya</taxon>
        <taxon>Ascomycota</taxon>
        <taxon>Pezizomycotina</taxon>
        <taxon>Dothideomycetes</taxon>
        <taxon>Dothideomycetes incertae sedis</taxon>
        <taxon>Lineolatales</taxon>
        <taxon>Lineolataceae</taxon>
        <taxon>Lineolata</taxon>
    </lineage>
</organism>
<evidence type="ECO:0000313" key="1">
    <source>
        <dbReference type="EMBL" id="KAF2461816.1"/>
    </source>
</evidence>
<name>A0A6A6PCY7_9PEZI</name>
<dbReference type="Proteomes" id="UP000799766">
    <property type="component" value="Unassembled WGS sequence"/>
</dbReference>